<feature type="signal peptide" evidence="1">
    <location>
        <begin position="1"/>
        <end position="20"/>
    </location>
</feature>
<proteinExistence type="predicted"/>
<dbReference type="Proteomes" id="UP000178602">
    <property type="component" value="Unassembled WGS sequence"/>
</dbReference>
<accession>A0A1F4T5V0</accession>
<gene>
    <name evidence="2" type="ORF">A3K49_02820</name>
</gene>
<reference evidence="2 3" key="1">
    <citation type="journal article" date="2016" name="Nat. Commun.">
        <title>Thousands of microbial genomes shed light on interconnected biogeochemical processes in an aquifer system.</title>
        <authorList>
            <person name="Anantharaman K."/>
            <person name="Brown C.T."/>
            <person name="Hug L.A."/>
            <person name="Sharon I."/>
            <person name="Castelle C.J."/>
            <person name="Probst A.J."/>
            <person name="Thomas B.C."/>
            <person name="Singh A."/>
            <person name="Wilkins M.J."/>
            <person name="Karaoz U."/>
            <person name="Brodie E.L."/>
            <person name="Williams K.H."/>
            <person name="Hubbard S.S."/>
            <person name="Banfield J.F."/>
        </authorList>
    </citation>
    <scope>NUCLEOTIDE SEQUENCE [LARGE SCALE GENOMIC DNA]</scope>
</reference>
<feature type="chain" id="PRO_5009514475" evidence="1">
    <location>
        <begin position="21"/>
        <end position="136"/>
    </location>
</feature>
<sequence length="136" mass="14269">MKKVIVMLVSVIVLASGSFALQPAMVGGIRDGAALGLIFQEYLGSGASLRFGMEANTGRNPMIAFAGGKFALSSMGRMPLSLGLGIVGYFGNNDTKAGLALSFVFDNVFGRPPMFVEAGIDIVDPAKIQVQLGYKF</sequence>
<protein>
    <submittedName>
        <fullName evidence="2">Uncharacterized protein</fullName>
    </submittedName>
</protein>
<dbReference type="EMBL" id="MEUG01000001">
    <property type="protein sequence ID" value="OGC27920.1"/>
    <property type="molecule type" value="Genomic_DNA"/>
</dbReference>
<evidence type="ECO:0000256" key="1">
    <source>
        <dbReference type="SAM" id="SignalP"/>
    </source>
</evidence>
<evidence type="ECO:0000313" key="2">
    <source>
        <dbReference type="EMBL" id="OGC27920.1"/>
    </source>
</evidence>
<keyword evidence="1" id="KW-0732">Signal</keyword>
<dbReference type="AlphaFoldDB" id="A0A1F4T5V0"/>
<evidence type="ECO:0000313" key="3">
    <source>
        <dbReference type="Proteomes" id="UP000178602"/>
    </source>
</evidence>
<comment type="caution">
    <text evidence="2">The sequence shown here is derived from an EMBL/GenBank/DDBJ whole genome shotgun (WGS) entry which is preliminary data.</text>
</comment>
<name>A0A1F4T5V0_UNCSA</name>
<organism evidence="2 3">
    <name type="scientific">candidate division WOR-1 bacterium RIFOXYC12_FULL_54_18</name>
    <dbReference type="NCBI Taxonomy" id="1802584"/>
    <lineage>
        <taxon>Bacteria</taxon>
        <taxon>Bacillati</taxon>
        <taxon>Saganbacteria</taxon>
    </lineage>
</organism>